<reference evidence="6 7" key="1">
    <citation type="submission" date="2017-03" db="EMBL/GenBank/DDBJ databases">
        <title>Genome of the blue death feigning beetle - Asbolus verrucosus.</title>
        <authorList>
            <person name="Rider S.D."/>
        </authorList>
    </citation>
    <scope>NUCLEOTIDE SEQUENCE [LARGE SCALE GENOMIC DNA]</scope>
    <source>
        <strain evidence="6">Butters</strain>
        <tissue evidence="6">Head and leg muscle</tissue>
    </source>
</reference>
<keyword evidence="4" id="KW-0511">Multifunctional enzyme</keyword>
<gene>
    <name evidence="6" type="ORF">BDFB_006408</name>
</gene>
<evidence type="ECO:0000313" key="6">
    <source>
        <dbReference type="EMBL" id="RZC40643.1"/>
    </source>
</evidence>
<evidence type="ECO:0000259" key="5">
    <source>
        <dbReference type="PROSITE" id="PS50042"/>
    </source>
</evidence>
<dbReference type="Pfam" id="PF01564">
    <property type="entry name" value="Spermine_synth"/>
    <property type="match status" value="1"/>
</dbReference>
<dbReference type="SUPFAM" id="SSF53335">
    <property type="entry name" value="S-adenosyl-L-methionine-dependent methyltransferases"/>
    <property type="match status" value="2"/>
</dbReference>
<dbReference type="CDD" id="cd02440">
    <property type="entry name" value="AdoMet_MTases"/>
    <property type="match status" value="2"/>
</dbReference>
<dbReference type="STRING" id="1661398.A0A482W7T1"/>
<protein>
    <submittedName>
        <fullName evidence="6">Methyltransf 25, and/or Spermine synth domain containing protein</fullName>
    </submittedName>
</protein>
<dbReference type="PANTHER" id="PTHR12176:SF78">
    <property type="entry name" value="EEF1A LYSINE AND N-TERMINAL METHYLTRANSFERASE"/>
    <property type="match status" value="1"/>
</dbReference>
<accession>A0A482W7T1</accession>
<dbReference type="Proteomes" id="UP000292052">
    <property type="component" value="Unassembled WGS sequence"/>
</dbReference>
<keyword evidence="2" id="KW-0489">Methyltransferase</keyword>
<dbReference type="InterPro" id="IPR029063">
    <property type="entry name" value="SAM-dependent_MTases_sf"/>
</dbReference>
<dbReference type="GO" id="GO:0032259">
    <property type="term" value="P:methylation"/>
    <property type="evidence" value="ECO:0007669"/>
    <property type="project" value="UniProtKB-KW"/>
</dbReference>
<dbReference type="InterPro" id="IPR000595">
    <property type="entry name" value="cNMP-bd_dom"/>
</dbReference>
<sequence length="484" mass="54957">MNLLPKSREEFSQKEYWDSFFKKRGAKAFEWYCEYPELSEHLHKYIKQQNDILIIGCGNSTLGRDLYDIGYSKITNIDISQVVIRQMLAQNEKERPNLKYLQMDALNMSFNDEHFSVVLDKVVCTKFKALPQKILEVNLTDSDKMQRYESIADVIEQISSVQQAAFICSGLKRTSIGQESEVSLDLYKAGDVKPRFTVYVVDAKHDRHNSQYAAFIVPQGREAEWLFSTKMGRKHLIKMTKTNRLAIVTMHRGQQFGDFDQVQSELNDAICNLAPPNCNNRKIPFLSLGSDVGKRETRLESSSQFSGDFAVEDVEIEGNKFRRLFYLSSQLVIQSEAKLKTIKTRKGKREIVDLTHLTCKHHIYMSVATHAACNGKHKPSIIAVGLGGGGLCSFLHKFLPHTKITAVDIDPEMLKVATDWFGLSQSDSLKVVVKDGVQYLEEAAKNNEHFDAILFDVDSKDSTMGLSCPPKQFLENSVIENTKV</sequence>
<keyword evidence="3" id="KW-0808">Transferase</keyword>
<evidence type="ECO:0000256" key="4">
    <source>
        <dbReference type="ARBA" id="ARBA00023268"/>
    </source>
</evidence>
<dbReference type="PANTHER" id="PTHR12176">
    <property type="entry name" value="SAM-DEPENDENT METHYLTRANSFERASE SUPERFAMILY PROTEIN"/>
    <property type="match status" value="1"/>
</dbReference>
<organism evidence="6 7">
    <name type="scientific">Asbolus verrucosus</name>
    <name type="common">Desert ironclad beetle</name>
    <dbReference type="NCBI Taxonomy" id="1661398"/>
    <lineage>
        <taxon>Eukaryota</taxon>
        <taxon>Metazoa</taxon>
        <taxon>Ecdysozoa</taxon>
        <taxon>Arthropoda</taxon>
        <taxon>Hexapoda</taxon>
        <taxon>Insecta</taxon>
        <taxon>Pterygota</taxon>
        <taxon>Neoptera</taxon>
        <taxon>Endopterygota</taxon>
        <taxon>Coleoptera</taxon>
        <taxon>Polyphaga</taxon>
        <taxon>Cucujiformia</taxon>
        <taxon>Tenebrionidae</taxon>
        <taxon>Pimeliinae</taxon>
        <taxon>Asbolus</taxon>
    </lineage>
</organism>
<comment type="similarity">
    <text evidence="1">Belongs to the methyltransferase superfamily.</text>
</comment>
<evidence type="ECO:0000313" key="7">
    <source>
        <dbReference type="Proteomes" id="UP000292052"/>
    </source>
</evidence>
<dbReference type="InterPro" id="IPR051419">
    <property type="entry name" value="Lys/N-term_MeTrsfase_sf"/>
</dbReference>
<evidence type="ECO:0000256" key="1">
    <source>
        <dbReference type="ARBA" id="ARBA00008361"/>
    </source>
</evidence>
<dbReference type="OrthoDB" id="411785at2759"/>
<dbReference type="PROSITE" id="PS50042">
    <property type="entry name" value="CNMP_BINDING_3"/>
    <property type="match status" value="1"/>
</dbReference>
<evidence type="ECO:0000256" key="3">
    <source>
        <dbReference type="ARBA" id="ARBA00022679"/>
    </source>
</evidence>
<evidence type="ECO:0000256" key="2">
    <source>
        <dbReference type="ARBA" id="ARBA00022603"/>
    </source>
</evidence>
<dbReference type="Pfam" id="PF13649">
    <property type="entry name" value="Methyltransf_25"/>
    <property type="match status" value="1"/>
</dbReference>
<feature type="domain" description="Cyclic nucleotide-binding" evidence="5">
    <location>
        <begin position="200"/>
        <end position="258"/>
    </location>
</feature>
<dbReference type="InterPro" id="IPR041698">
    <property type="entry name" value="Methyltransf_25"/>
</dbReference>
<dbReference type="AlphaFoldDB" id="A0A482W7T1"/>
<dbReference type="EMBL" id="QDEB01024361">
    <property type="protein sequence ID" value="RZC40643.1"/>
    <property type="molecule type" value="Genomic_DNA"/>
</dbReference>
<dbReference type="Gene3D" id="3.40.50.150">
    <property type="entry name" value="Vaccinia Virus protein VP39"/>
    <property type="match status" value="2"/>
</dbReference>
<name>A0A482W7T1_ASBVE</name>
<keyword evidence="7" id="KW-1185">Reference proteome</keyword>
<proteinExistence type="inferred from homology"/>
<comment type="caution">
    <text evidence="6">The sequence shown here is derived from an EMBL/GenBank/DDBJ whole genome shotgun (WGS) entry which is preliminary data.</text>
</comment>
<dbReference type="GO" id="GO:0008168">
    <property type="term" value="F:methyltransferase activity"/>
    <property type="evidence" value="ECO:0007669"/>
    <property type="project" value="UniProtKB-KW"/>
</dbReference>